<evidence type="ECO:0000256" key="3">
    <source>
        <dbReference type="ARBA" id="ARBA00022833"/>
    </source>
</evidence>
<evidence type="ECO:0000256" key="2">
    <source>
        <dbReference type="ARBA" id="ARBA00022771"/>
    </source>
</evidence>
<dbReference type="PANTHER" id="PTHR12197:SF273">
    <property type="entry name" value="MYND-TYPE ZINC FINGER PROTEIN SAMB"/>
    <property type="match status" value="1"/>
</dbReference>
<proteinExistence type="predicted"/>
<protein>
    <recommendedName>
        <fullName evidence="5">SET domain-containing protein</fullName>
    </recommendedName>
</protein>
<dbReference type="InterPro" id="IPR046341">
    <property type="entry name" value="SET_dom_sf"/>
</dbReference>
<dbReference type="PANTHER" id="PTHR12197">
    <property type="entry name" value="HISTONE-LYSINE N-METHYLTRANSFERASE SMYD"/>
    <property type="match status" value="1"/>
</dbReference>
<dbReference type="SUPFAM" id="SSF82199">
    <property type="entry name" value="SET domain"/>
    <property type="match status" value="1"/>
</dbReference>
<keyword evidence="1" id="KW-0479">Metal-binding</keyword>
<evidence type="ECO:0000259" key="5">
    <source>
        <dbReference type="PROSITE" id="PS50280"/>
    </source>
</evidence>
<dbReference type="PROSITE" id="PS01360">
    <property type="entry name" value="ZF_MYND_1"/>
    <property type="match status" value="1"/>
</dbReference>
<dbReference type="EMBL" id="JAWRVI010000008">
    <property type="protein sequence ID" value="KAK4092371.1"/>
    <property type="molecule type" value="Genomic_DNA"/>
</dbReference>
<evidence type="ECO:0000313" key="7">
    <source>
        <dbReference type="Proteomes" id="UP001287286"/>
    </source>
</evidence>
<evidence type="ECO:0000256" key="1">
    <source>
        <dbReference type="ARBA" id="ARBA00022723"/>
    </source>
</evidence>
<dbReference type="Pfam" id="PF00856">
    <property type="entry name" value="SET"/>
    <property type="match status" value="1"/>
</dbReference>
<organism evidence="6 7">
    <name type="scientific">Purpureocillium lilacinum</name>
    <name type="common">Paecilomyces lilacinus</name>
    <dbReference type="NCBI Taxonomy" id="33203"/>
    <lineage>
        <taxon>Eukaryota</taxon>
        <taxon>Fungi</taxon>
        <taxon>Dikarya</taxon>
        <taxon>Ascomycota</taxon>
        <taxon>Pezizomycotina</taxon>
        <taxon>Sordariomycetes</taxon>
        <taxon>Hypocreomycetidae</taxon>
        <taxon>Hypocreales</taxon>
        <taxon>Ophiocordycipitaceae</taxon>
        <taxon>Purpureocillium</taxon>
    </lineage>
</organism>
<dbReference type="PROSITE" id="PS50280">
    <property type="entry name" value="SET"/>
    <property type="match status" value="1"/>
</dbReference>
<feature type="region of interest" description="Disordered" evidence="4">
    <location>
        <begin position="72"/>
        <end position="95"/>
    </location>
</feature>
<dbReference type="SUPFAM" id="SSF48452">
    <property type="entry name" value="TPR-like"/>
    <property type="match status" value="1"/>
</dbReference>
<accession>A0ABR0C8R8</accession>
<gene>
    <name evidence="6" type="ORF">Purlil1_2992</name>
</gene>
<feature type="domain" description="SET" evidence="5">
    <location>
        <begin position="583"/>
        <end position="875"/>
    </location>
</feature>
<name>A0ABR0C8R8_PURLI</name>
<dbReference type="Proteomes" id="UP001287286">
    <property type="component" value="Unassembled WGS sequence"/>
</dbReference>
<sequence length="941" mass="103646">MSLQWVDVLYGQEPAPHSDLAGTTPGPPTWISQNPDHCHHRLLGLQRLLQHPGPSPAQEFWCGSPALQLSQQPRQPWQGLQGLQGTSPSPPSSLKAQPLIAAARRPIHLLGRAARSDEDPSIPPTAQNPSADFQGLSGLALSGHASRFVTLLDLDLYLLRRPLCLFGLSTSLPASGRLFDFGAPSRVPWKRQGLPPPPSSEAPPIRAFVSQTLVASVCFPPAPSIRRAQPPPRLQLGLNRPRRLTPAARRFGLRARAHQGPVDRLVPNGTLSARHETPLHRLTSGTRLVVPVATSSFLVRYPLGSCSLRPPLLDVVPESPPRHFRTTSCPSVWRLQCLCPQLASSHLLIPRQGLFTPPIGPMDEDARHERLLDRRAQLTEGLGSLPYDLILYLERAAVYSDLGYPDLAAADAYRALLLTDEVANEGFEYHEQALESLTLRADHTVPEVLTYGSLATEPLAAILDGSETDEAAVIRLARLASVRAYQILSLSLLLCGCLQSAANFCDRGLQIAPNNQELANTKDHIRTVGRRRLRRDDFENGDLPDYGLVRREVYPWNDHEPDRFTTESLDALNADLKEMAPKCAIQVATLPVLLEGASDTDGYDIIPTCKQLGVFAQEDIEPGEAVLKEYSLLTANNRLKDPVCDACSSDLPPLGSENAAVSCDECYDTVFCSQYCHDQAMERYHPAVCEKDVDAIAKDPDAFEADETLYLLLLARVLALAAHQEVHPLDVREVRFIWGDFVPTSTNAIKVSPNAGPPPEWTLPFSFKYNIETPLHVLEKMDIDIFAGLPEYDLWVVNTLYAKFRGTASARKNPRDGRPDVAAVHPYWCLANHDCDPNVTWDWGGRMVLWARKERVVGGRPGGIKRGEEILNHYCDVTLPVQQRREWARGSLGGWLSAHVIIALGAGFAGVPETGRGATSTTCDAPVHWIMMMVEDDEEDA</sequence>
<keyword evidence="7" id="KW-1185">Reference proteome</keyword>
<keyword evidence="2" id="KW-0863">Zinc-finger</keyword>
<evidence type="ECO:0000256" key="4">
    <source>
        <dbReference type="SAM" id="MobiDB-lite"/>
    </source>
</evidence>
<dbReference type="Gene3D" id="2.170.270.10">
    <property type="entry name" value="SET domain"/>
    <property type="match status" value="1"/>
</dbReference>
<reference evidence="6 7" key="1">
    <citation type="journal article" date="2024" name="Microbiol. Resour. Announc.">
        <title>Genome annotations for the ascomycete fungi Trichoderma harzianum, Trichoderma aggressivum, and Purpureocillium lilacinum.</title>
        <authorList>
            <person name="Beijen E.P.W."/>
            <person name="Ohm R.A."/>
        </authorList>
    </citation>
    <scope>NUCLEOTIDE SEQUENCE [LARGE SCALE GENOMIC DNA]</scope>
    <source>
        <strain evidence="6 7">CBS 150709</strain>
    </source>
</reference>
<comment type="caution">
    <text evidence="6">The sequence shown here is derived from an EMBL/GenBank/DDBJ whole genome shotgun (WGS) entry which is preliminary data.</text>
</comment>
<feature type="compositionally biased region" description="Polar residues" evidence="4">
    <location>
        <begin position="81"/>
        <end position="95"/>
    </location>
</feature>
<dbReference type="InterPro" id="IPR050869">
    <property type="entry name" value="H3K4_H4K5_MeTrfase"/>
</dbReference>
<dbReference type="InterPro" id="IPR011990">
    <property type="entry name" value="TPR-like_helical_dom_sf"/>
</dbReference>
<keyword evidence="3" id="KW-0862">Zinc</keyword>
<dbReference type="InterPro" id="IPR001214">
    <property type="entry name" value="SET_dom"/>
</dbReference>
<dbReference type="InterPro" id="IPR002893">
    <property type="entry name" value="Znf_MYND"/>
</dbReference>
<evidence type="ECO:0000313" key="6">
    <source>
        <dbReference type="EMBL" id="KAK4092371.1"/>
    </source>
</evidence>